<feature type="transmembrane region" description="Helical" evidence="1">
    <location>
        <begin position="288"/>
        <end position="311"/>
    </location>
</feature>
<feature type="transmembrane region" description="Helical" evidence="1">
    <location>
        <begin position="116"/>
        <end position="136"/>
    </location>
</feature>
<feature type="transmembrane region" description="Helical" evidence="1">
    <location>
        <begin position="90"/>
        <end position="109"/>
    </location>
</feature>
<dbReference type="GO" id="GO:0005886">
    <property type="term" value="C:plasma membrane"/>
    <property type="evidence" value="ECO:0007669"/>
    <property type="project" value="TreeGrafter"/>
</dbReference>
<sequence>MHRLPPLPTVTAGLLAAFVGFTSSFSVILQGLGAMGATRDQAASGLMALSVAMGLCGIALSRKTRMPISIAWSTPGAALLATSALPEGGFAVAVGAFVVSGLLVILAGVIRPLGRLIALLPASLANAMLAGILFSLCLAPVRAVAATPLAGLAVAGTWLLVSRLNRLLAVPAAALVAIGVIVLTHSDGLSTLGPALPYPVGVMPVFTLASLVGIALPLFLVTMASQNIPGLAILKVNGFAPSPGPLFAVTGLFSLAAAPFGGHAVNLAAITAAICAGEEAGPARERRYWAGVVSGLAYVGFGLAAGLVTAFASLSPLLIQAVAGLALIGAFSGAAHAALAAPGEREAATLTFLVTASGVAILGISAPFWGLLAGAGLMLVTPRPVAAPPVVAARREDAPSART</sequence>
<dbReference type="EMBL" id="BMJJ01000008">
    <property type="protein sequence ID" value="GGD28064.1"/>
    <property type="molecule type" value="Genomic_DNA"/>
</dbReference>
<evidence type="ECO:0000313" key="2">
    <source>
        <dbReference type="EMBL" id="GGD28064.1"/>
    </source>
</evidence>
<name>A0A916Y2J6_9HYPH</name>
<evidence type="ECO:0000256" key="1">
    <source>
        <dbReference type="SAM" id="Phobius"/>
    </source>
</evidence>
<protein>
    <submittedName>
        <fullName evidence="2">Benzoate transporter</fullName>
    </submittedName>
</protein>
<dbReference type="PANTHER" id="PTHR30199">
    <property type="entry name" value="MFS FAMILY TRANSPORTER, PREDICTED SUBSTRATE BENZOATE"/>
    <property type="match status" value="1"/>
</dbReference>
<gene>
    <name evidence="2" type="ORF">GCM10011335_34000</name>
</gene>
<dbReference type="AlphaFoldDB" id="A0A916Y2J6"/>
<reference evidence="2" key="2">
    <citation type="submission" date="2020-09" db="EMBL/GenBank/DDBJ databases">
        <authorList>
            <person name="Sun Q."/>
            <person name="Zhou Y."/>
        </authorList>
    </citation>
    <scope>NUCLEOTIDE SEQUENCE</scope>
    <source>
        <strain evidence="2">CGMCC 1.15493</strain>
    </source>
</reference>
<feature type="transmembrane region" description="Helical" evidence="1">
    <location>
        <begin position="350"/>
        <end position="372"/>
    </location>
</feature>
<keyword evidence="1" id="KW-1133">Transmembrane helix</keyword>
<comment type="caution">
    <text evidence="2">The sequence shown here is derived from an EMBL/GenBank/DDBJ whole genome shotgun (WGS) entry which is preliminary data.</text>
</comment>
<dbReference type="InterPro" id="IPR004711">
    <property type="entry name" value="Benzoate_Transporter"/>
</dbReference>
<reference evidence="2" key="1">
    <citation type="journal article" date="2014" name="Int. J. Syst. Evol. Microbiol.">
        <title>Complete genome sequence of Corynebacterium casei LMG S-19264T (=DSM 44701T), isolated from a smear-ripened cheese.</title>
        <authorList>
            <consortium name="US DOE Joint Genome Institute (JGI-PGF)"/>
            <person name="Walter F."/>
            <person name="Albersmeier A."/>
            <person name="Kalinowski J."/>
            <person name="Ruckert C."/>
        </authorList>
    </citation>
    <scope>NUCLEOTIDE SEQUENCE</scope>
    <source>
        <strain evidence="2">CGMCC 1.15493</strain>
    </source>
</reference>
<proteinExistence type="predicted"/>
<feature type="transmembrane region" description="Helical" evidence="1">
    <location>
        <begin position="198"/>
        <end position="221"/>
    </location>
</feature>
<feature type="transmembrane region" description="Helical" evidence="1">
    <location>
        <begin position="42"/>
        <end position="60"/>
    </location>
</feature>
<feature type="transmembrane region" description="Helical" evidence="1">
    <location>
        <begin position="168"/>
        <end position="186"/>
    </location>
</feature>
<dbReference type="Pfam" id="PF03594">
    <property type="entry name" value="BenE"/>
    <property type="match status" value="1"/>
</dbReference>
<dbReference type="GO" id="GO:0042925">
    <property type="term" value="F:benzoate transmembrane transporter activity"/>
    <property type="evidence" value="ECO:0007669"/>
    <property type="project" value="InterPro"/>
</dbReference>
<dbReference type="NCBIfam" id="TIGR00843">
    <property type="entry name" value="benE"/>
    <property type="match status" value="1"/>
</dbReference>
<dbReference type="Proteomes" id="UP000613160">
    <property type="component" value="Unassembled WGS sequence"/>
</dbReference>
<accession>A0A916Y2J6</accession>
<keyword evidence="1" id="KW-0472">Membrane</keyword>
<keyword evidence="1" id="KW-0812">Transmembrane</keyword>
<organism evidence="2 3">
    <name type="scientific">Aureimonas glaciei</name>
    <dbReference type="NCBI Taxonomy" id="1776957"/>
    <lineage>
        <taxon>Bacteria</taxon>
        <taxon>Pseudomonadati</taxon>
        <taxon>Pseudomonadota</taxon>
        <taxon>Alphaproteobacteria</taxon>
        <taxon>Hyphomicrobiales</taxon>
        <taxon>Aurantimonadaceae</taxon>
        <taxon>Aureimonas</taxon>
    </lineage>
</organism>
<keyword evidence="3" id="KW-1185">Reference proteome</keyword>
<dbReference type="RefSeq" id="WP_188852903.1">
    <property type="nucleotide sequence ID" value="NZ_BMJJ01000008.1"/>
</dbReference>
<dbReference type="PANTHER" id="PTHR30199:SF0">
    <property type="entry name" value="INNER MEMBRANE PROTEIN YDCO"/>
    <property type="match status" value="1"/>
</dbReference>
<evidence type="ECO:0000313" key="3">
    <source>
        <dbReference type="Proteomes" id="UP000613160"/>
    </source>
</evidence>
<feature type="transmembrane region" description="Helical" evidence="1">
    <location>
        <begin position="317"/>
        <end position="338"/>
    </location>
</feature>
<feature type="transmembrane region" description="Helical" evidence="1">
    <location>
        <begin position="142"/>
        <end position="161"/>
    </location>
</feature>